<dbReference type="VEuPathDB" id="FungiDB:BO80DRAFT_428766"/>
<organism evidence="3 4">
    <name type="scientific">Aspergillus ibericus CBS 121593</name>
    <dbReference type="NCBI Taxonomy" id="1448316"/>
    <lineage>
        <taxon>Eukaryota</taxon>
        <taxon>Fungi</taxon>
        <taxon>Dikarya</taxon>
        <taxon>Ascomycota</taxon>
        <taxon>Pezizomycotina</taxon>
        <taxon>Eurotiomycetes</taxon>
        <taxon>Eurotiomycetidae</taxon>
        <taxon>Eurotiales</taxon>
        <taxon>Aspergillaceae</taxon>
        <taxon>Aspergillus</taxon>
        <taxon>Aspergillus subgen. Circumdati</taxon>
    </lineage>
</organism>
<evidence type="ECO:0008006" key="5">
    <source>
        <dbReference type="Google" id="ProtNLM"/>
    </source>
</evidence>
<dbReference type="GeneID" id="37225183"/>
<dbReference type="EMBL" id="KZ824470">
    <property type="protein sequence ID" value="RAK96763.1"/>
    <property type="molecule type" value="Genomic_DNA"/>
</dbReference>
<evidence type="ECO:0000313" key="3">
    <source>
        <dbReference type="EMBL" id="RAK96763.1"/>
    </source>
</evidence>
<dbReference type="AlphaFoldDB" id="A0A395GRR2"/>
<reference evidence="3 4" key="1">
    <citation type="submission" date="2018-02" db="EMBL/GenBank/DDBJ databases">
        <title>The genomes of Aspergillus section Nigri reveals drivers in fungal speciation.</title>
        <authorList>
            <consortium name="DOE Joint Genome Institute"/>
            <person name="Vesth T.C."/>
            <person name="Nybo J."/>
            <person name="Theobald S."/>
            <person name="Brandl J."/>
            <person name="Frisvad J.C."/>
            <person name="Nielsen K.F."/>
            <person name="Lyhne E.K."/>
            <person name="Kogle M.E."/>
            <person name="Kuo A."/>
            <person name="Riley R."/>
            <person name="Clum A."/>
            <person name="Nolan M."/>
            <person name="Lipzen A."/>
            <person name="Salamov A."/>
            <person name="Henrissat B."/>
            <person name="Wiebenga A."/>
            <person name="De vries R.P."/>
            <person name="Grigoriev I.V."/>
            <person name="Mortensen U.H."/>
            <person name="Andersen M.R."/>
            <person name="Baker S.E."/>
        </authorList>
    </citation>
    <scope>NUCLEOTIDE SEQUENCE [LARGE SCALE GENOMIC DNA]</scope>
    <source>
        <strain evidence="3 4">CBS 121593</strain>
    </source>
</reference>
<accession>A0A395GRR2</accession>
<evidence type="ECO:0000256" key="1">
    <source>
        <dbReference type="SAM" id="MobiDB-lite"/>
    </source>
</evidence>
<protein>
    <recommendedName>
        <fullName evidence="5">Transmembrane protein</fullName>
    </recommendedName>
</protein>
<dbReference type="RefSeq" id="XP_025571091.1">
    <property type="nucleotide sequence ID" value="XM_025720318.1"/>
</dbReference>
<keyword evidence="2" id="KW-0812">Transmembrane</keyword>
<keyword evidence="2" id="KW-1133">Transmembrane helix</keyword>
<evidence type="ECO:0000313" key="4">
    <source>
        <dbReference type="Proteomes" id="UP000249402"/>
    </source>
</evidence>
<name>A0A395GRR2_9EURO</name>
<feature type="region of interest" description="Disordered" evidence="1">
    <location>
        <begin position="61"/>
        <end position="127"/>
    </location>
</feature>
<keyword evidence="4" id="KW-1185">Reference proteome</keyword>
<feature type="compositionally biased region" description="Pro residues" evidence="1">
    <location>
        <begin position="79"/>
        <end position="88"/>
    </location>
</feature>
<gene>
    <name evidence="3" type="ORF">BO80DRAFT_428766</name>
</gene>
<proteinExistence type="predicted"/>
<keyword evidence="2" id="KW-0472">Membrane</keyword>
<evidence type="ECO:0000256" key="2">
    <source>
        <dbReference type="SAM" id="Phobius"/>
    </source>
</evidence>
<dbReference type="Proteomes" id="UP000249402">
    <property type="component" value="Unassembled WGS sequence"/>
</dbReference>
<feature type="transmembrane region" description="Helical" evidence="2">
    <location>
        <begin position="35"/>
        <end position="55"/>
    </location>
</feature>
<sequence>MTRLSQDSTTTDYETRNLLSDTTESPKSHYRLWKTGSIILIIISIVETIILSILLTQNTSSTHTLPKKDISQLNRNNLPPRPPSPQPYPHHIRRRNHRMGSIQSPRLHNPPQPHPLQHHPKQERYPRKRKRVYDLCVSSVTLFEGVAGDVYFSAG</sequence>